<sequence length="147" mass="16378">MQIRREKGLCYFCDDKFTFNHKCPNRKFMFLQLDETSNEEEPSSPDTGQSIIFEETTVDNHHLSLNALKGGTGVGTIRFLAYVDTLPISVLIDGGSSDNFLQPRIAKFLKLPVEPAPAFRVMVGNGNYMAAEGLVQNLTIQAQGNMF</sequence>
<name>A0A151SIR6_CAJCA</name>
<dbReference type="Proteomes" id="UP000075243">
    <property type="component" value="Chromosome 11"/>
</dbReference>
<evidence type="ECO:0000313" key="3">
    <source>
        <dbReference type="Proteomes" id="UP000075243"/>
    </source>
</evidence>
<protein>
    <submittedName>
        <fullName evidence="2">Uncharacterized protein</fullName>
    </submittedName>
</protein>
<keyword evidence="3" id="KW-1185">Reference proteome</keyword>
<evidence type="ECO:0000313" key="1">
    <source>
        <dbReference type="EMBL" id="KYP54675.1"/>
    </source>
</evidence>
<organism evidence="2 3">
    <name type="scientific">Cajanus cajan</name>
    <name type="common">Pigeon pea</name>
    <name type="synonym">Cajanus indicus</name>
    <dbReference type="NCBI Taxonomy" id="3821"/>
    <lineage>
        <taxon>Eukaryota</taxon>
        <taxon>Viridiplantae</taxon>
        <taxon>Streptophyta</taxon>
        <taxon>Embryophyta</taxon>
        <taxon>Tracheophyta</taxon>
        <taxon>Spermatophyta</taxon>
        <taxon>Magnoliopsida</taxon>
        <taxon>eudicotyledons</taxon>
        <taxon>Gunneridae</taxon>
        <taxon>Pentapetalae</taxon>
        <taxon>rosids</taxon>
        <taxon>fabids</taxon>
        <taxon>Fabales</taxon>
        <taxon>Fabaceae</taxon>
        <taxon>Papilionoideae</taxon>
        <taxon>50 kb inversion clade</taxon>
        <taxon>NPAAA clade</taxon>
        <taxon>indigoferoid/millettioid clade</taxon>
        <taxon>Phaseoleae</taxon>
        <taxon>Cajanus</taxon>
    </lineage>
</organism>
<dbReference type="InterPro" id="IPR021109">
    <property type="entry name" value="Peptidase_aspartic_dom_sf"/>
</dbReference>
<dbReference type="EMBL" id="CM003613">
    <property type="protein sequence ID" value="KYP54675.1"/>
    <property type="molecule type" value="Genomic_DNA"/>
</dbReference>
<gene>
    <name evidence="1" type="ORF">KK1_000870</name>
    <name evidence="2" type="ORF">KK1_000872</name>
</gene>
<dbReference type="Gramene" id="C.cajan_00849.t">
    <property type="protein sequence ID" value="C.cajan_00849.t.cds1"/>
    <property type="gene ID" value="C.cajan_00849"/>
</dbReference>
<dbReference type="EMBL" id="CM003613">
    <property type="protein sequence ID" value="KYP54677.1"/>
    <property type="molecule type" value="Genomic_DNA"/>
</dbReference>
<proteinExistence type="predicted"/>
<reference evidence="2 3" key="1">
    <citation type="journal article" date="2012" name="Nat. Biotechnol.">
        <title>Draft genome sequence of pigeonpea (Cajanus cajan), an orphan legume crop of resource-poor farmers.</title>
        <authorList>
            <person name="Varshney R.K."/>
            <person name="Chen W."/>
            <person name="Li Y."/>
            <person name="Bharti A.K."/>
            <person name="Saxena R.K."/>
            <person name="Schlueter J.A."/>
            <person name="Donoghue M.T."/>
            <person name="Azam S."/>
            <person name="Fan G."/>
            <person name="Whaley A.M."/>
            <person name="Farmer A.D."/>
            <person name="Sheridan J."/>
            <person name="Iwata A."/>
            <person name="Tuteja R."/>
            <person name="Penmetsa R.V."/>
            <person name="Wu W."/>
            <person name="Upadhyaya H.D."/>
            <person name="Yang S.P."/>
            <person name="Shah T."/>
            <person name="Saxena K.B."/>
            <person name="Michael T."/>
            <person name="McCombie W.R."/>
            <person name="Yang B."/>
            <person name="Zhang G."/>
            <person name="Yang H."/>
            <person name="Wang J."/>
            <person name="Spillane C."/>
            <person name="Cook D.R."/>
            <person name="May G.D."/>
            <person name="Xu X."/>
            <person name="Jackson S.A."/>
        </authorList>
    </citation>
    <scope>NUCLEOTIDE SEQUENCE [LARGE SCALE GENOMIC DNA]</scope>
    <source>
        <strain evidence="3">cv. Asha</strain>
    </source>
</reference>
<evidence type="ECO:0000313" key="2">
    <source>
        <dbReference type="EMBL" id="KYP54677.1"/>
    </source>
</evidence>
<dbReference type="CDD" id="cd00303">
    <property type="entry name" value="retropepsin_like"/>
    <property type="match status" value="1"/>
</dbReference>
<dbReference type="OMA" id="HMEISVH"/>
<accession>A0A151SIR6</accession>
<dbReference type="Gene3D" id="2.40.70.10">
    <property type="entry name" value="Acid Proteases"/>
    <property type="match status" value="1"/>
</dbReference>
<dbReference type="AlphaFoldDB" id="A0A151SIR6"/>
<dbReference type="Gramene" id="C.cajan_00847.t">
    <property type="protein sequence ID" value="C.cajan_00847.t.cds1"/>
    <property type="gene ID" value="C.cajan_00847"/>
</dbReference>